<dbReference type="InterPro" id="IPR035587">
    <property type="entry name" value="DUS-like_FMN-bd"/>
</dbReference>
<dbReference type="SUPFAM" id="SSF51395">
    <property type="entry name" value="FMN-linked oxidoreductases"/>
    <property type="match status" value="1"/>
</dbReference>
<sequence length="242" mass="25777">MFEPRLALASLSGESDAQWAIAASPWAGLAFLGGLALDDPTRAAARELVAERDRKEFLPADPFGFMDAQLGQLADLNIEPGFNVRAVEPTALRRAAAICEEHDAVLEINAHCRQPEMTDRGGGQALLHEPERLREQVAVASATGATVSVKVRAEVDGVDLPALGESLVAAGADILHVDAMDSEPVVGAIADRVDAFLIANNGVRDRETARNYLQRGADAVSVARPSDDPRVLDRVLRGVQES</sequence>
<gene>
    <name evidence="2" type="ORF">HTSR_0536</name>
</gene>
<name>A0A1D8S319_9EURY</name>
<evidence type="ECO:0000313" key="3">
    <source>
        <dbReference type="Proteomes" id="UP000185608"/>
    </source>
</evidence>
<dbReference type="RefSeq" id="WP_070364480.1">
    <property type="nucleotide sequence ID" value="NZ_CP016070.1"/>
</dbReference>
<dbReference type="PANTHER" id="PTHR11082">
    <property type="entry name" value="TRNA-DIHYDROURIDINE SYNTHASE"/>
    <property type="match status" value="1"/>
</dbReference>
<accession>A0A1D8S319</accession>
<evidence type="ECO:0000259" key="1">
    <source>
        <dbReference type="Pfam" id="PF01207"/>
    </source>
</evidence>
<dbReference type="PATRIC" id="fig|1855411.3.peg.532"/>
<dbReference type="Gene3D" id="3.20.20.70">
    <property type="entry name" value="Aldolase class I"/>
    <property type="match status" value="1"/>
</dbReference>
<dbReference type="GeneID" id="29828547"/>
<dbReference type="KEGG" id="halh:HTSR_0536"/>
<dbReference type="Pfam" id="PF01207">
    <property type="entry name" value="Dus"/>
    <property type="match status" value="1"/>
</dbReference>
<dbReference type="AlphaFoldDB" id="A0A1D8S319"/>
<protein>
    <submittedName>
        <fullName evidence="2">tRNA dihydrouridine synthase B-like protein</fullName>
    </submittedName>
</protein>
<feature type="domain" description="DUS-like FMN-binding" evidence="1">
    <location>
        <begin position="87"/>
        <end position="231"/>
    </location>
</feature>
<dbReference type="InterPro" id="IPR013785">
    <property type="entry name" value="Aldolase_TIM"/>
</dbReference>
<proteinExistence type="predicted"/>
<dbReference type="Proteomes" id="UP000185608">
    <property type="component" value="Chromosome"/>
</dbReference>
<reference evidence="2 3" key="1">
    <citation type="submission" date="2016-06" db="EMBL/GenBank/DDBJ databases">
        <title>Discovery of anaerobic lithoheterotrophic haloarchaeon capable of sulfur respiration by hydrogen and formate.</title>
        <authorList>
            <person name="Sorokin D.Y."/>
            <person name="Kublanov I.V."/>
            <person name="Roman P."/>
            <person name="Sinninghe Damste J.S."/>
            <person name="Golyshin P.N."/>
            <person name="Rojo D."/>
            <person name="Ciordia S."/>
            <person name="Mena Md.C."/>
            <person name="Ferrer M."/>
            <person name="Smedile F."/>
            <person name="Messina E."/>
            <person name="La Cono V."/>
            <person name="Yakimov M.M."/>
        </authorList>
    </citation>
    <scope>NUCLEOTIDE SEQUENCE [LARGE SCALE GENOMIC DNA]</scope>
    <source>
        <strain evidence="2 3">HTSR1</strain>
    </source>
</reference>
<dbReference type="STRING" id="1873524.HSR6_0520"/>
<dbReference type="PANTHER" id="PTHR11082:SF36">
    <property type="entry name" value="DUS-LIKE FMN-BINDING DOMAIN-CONTAINING PROTEIN"/>
    <property type="match status" value="1"/>
</dbReference>
<organism evidence="2 3">
    <name type="scientific">Halodesulfurarchaeum formicicum</name>
    <dbReference type="NCBI Taxonomy" id="1873524"/>
    <lineage>
        <taxon>Archaea</taxon>
        <taxon>Methanobacteriati</taxon>
        <taxon>Methanobacteriota</taxon>
        <taxon>Stenosarchaea group</taxon>
        <taxon>Halobacteria</taxon>
        <taxon>Halobacteriales</taxon>
        <taxon>Halobacteriaceae</taxon>
        <taxon>Halodesulfurarchaeum</taxon>
    </lineage>
</organism>
<evidence type="ECO:0000313" key="2">
    <source>
        <dbReference type="EMBL" id="AOW79731.1"/>
    </source>
</evidence>
<dbReference type="EMBL" id="CP016070">
    <property type="protein sequence ID" value="AOW79731.1"/>
    <property type="molecule type" value="Genomic_DNA"/>
</dbReference>